<dbReference type="PANTHER" id="PTHR31459">
    <property type="match status" value="1"/>
</dbReference>
<evidence type="ECO:0000256" key="1">
    <source>
        <dbReference type="ARBA" id="ARBA00005960"/>
    </source>
</evidence>
<comment type="similarity">
    <text evidence="1">Belongs to the LEA type 2 family.</text>
</comment>
<dbReference type="EMBL" id="CAJRAF010000002">
    <property type="protein sequence ID" value="CAG5003563.1"/>
    <property type="molecule type" value="Genomic_DNA"/>
</dbReference>
<dbReference type="PANTHER" id="PTHR31459:SF2">
    <property type="entry name" value="OS03G0843300 PROTEIN"/>
    <property type="match status" value="1"/>
</dbReference>
<feature type="domain" description="Water stress and hypersensitive response" evidence="3">
    <location>
        <begin position="42"/>
        <end position="161"/>
    </location>
</feature>
<dbReference type="Proteomes" id="UP000680038">
    <property type="component" value="Unassembled WGS sequence"/>
</dbReference>
<reference evidence="4" key="1">
    <citation type="submission" date="2021-04" db="EMBL/GenBank/DDBJ databases">
        <authorList>
            <person name="Rodrigo-Torres L."/>
            <person name="Arahal R. D."/>
            <person name="Lucena T."/>
        </authorList>
    </citation>
    <scope>NUCLEOTIDE SEQUENCE</scope>
    <source>
        <strain evidence="4">CECT 9275</strain>
    </source>
</reference>
<dbReference type="InterPro" id="IPR013990">
    <property type="entry name" value="WHy-dom"/>
</dbReference>
<feature type="domain" description="Water stress and hypersensitive response" evidence="3">
    <location>
        <begin position="170"/>
        <end position="291"/>
    </location>
</feature>
<dbReference type="SUPFAM" id="SSF117070">
    <property type="entry name" value="LEA14-like"/>
    <property type="match status" value="2"/>
</dbReference>
<comment type="caution">
    <text evidence="4">The sequence shown here is derived from an EMBL/GenBank/DDBJ whole genome shotgun (WGS) entry which is preliminary data.</text>
</comment>
<feature type="transmembrane region" description="Helical" evidence="2">
    <location>
        <begin position="7"/>
        <end position="27"/>
    </location>
</feature>
<dbReference type="GO" id="GO:0009269">
    <property type="term" value="P:response to desiccation"/>
    <property type="evidence" value="ECO:0007669"/>
    <property type="project" value="InterPro"/>
</dbReference>
<sequence length="304" mass="34184">MRLTRTARNIVIIMLVLLVAGGAFYFYKSKKGNPVSGLKPRVEMGIGHITNITSTTVDLSLDLLIHNPLPMGFDVKEFTYFVQMNGVTIVESEHKEPLLIKSNDSTIITLPSQLNIRKLSNEGEKEAARGEDSASYHFEGLFHLRKPFLGKDTIRLAFDKRMPLYRLPKVKILGYDMEKFRLSESEIVIKLEFTNQNPFTLQFKDPSYAVDLGKQKRLADGNSPGSTKVPGKSSEIYEIPLKINMKDLLKAAGQLIGQGKSLPFTLYFKSRLVSENDVFKNSDVNLIVDGELKDLDKVKKNLGN</sequence>
<keyword evidence="2" id="KW-1133">Transmembrane helix</keyword>
<evidence type="ECO:0000313" key="5">
    <source>
        <dbReference type="Proteomes" id="UP000680038"/>
    </source>
</evidence>
<evidence type="ECO:0000256" key="2">
    <source>
        <dbReference type="SAM" id="Phobius"/>
    </source>
</evidence>
<dbReference type="Pfam" id="PF03168">
    <property type="entry name" value="LEA_2"/>
    <property type="match status" value="2"/>
</dbReference>
<dbReference type="SMART" id="SM00769">
    <property type="entry name" value="WHy"/>
    <property type="match status" value="2"/>
</dbReference>
<name>A0A916JD32_9BACT</name>
<accession>A0A916JD32</accession>
<dbReference type="InterPro" id="IPR004864">
    <property type="entry name" value="LEA_2"/>
</dbReference>
<dbReference type="RefSeq" id="WP_215239714.1">
    <property type="nucleotide sequence ID" value="NZ_CAJRAF010000002.1"/>
</dbReference>
<evidence type="ECO:0000259" key="3">
    <source>
        <dbReference type="SMART" id="SM00769"/>
    </source>
</evidence>
<protein>
    <recommendedName>
        <fullName evidence="3">Water stress and hypersensitive response domain-containing protein</fullName>
    </recommendedName>
</protein>
<organism evidence="4 5">
    <name type="scientific">Dyadobacter helix</name>
    <dbReference type="NCBI Taxonomy" id="2822344"/>
    <lineage>
        <taxon>Bacteria</taxon>
        <taxon>Pseudomonadati</taxon>
        <taxon>Bacteroidota</taxon>
        <taxon>Cytophagia</taxon>
        <taxon>Cytophagales</taxon>
        <taxon>Spirosomataceae</taxon>
        <taxon>Dyadobacter</taxon>
    </lineage>
</organism>
<dbReference type="Gene3D" id="2.60.40.1820">
    <property type="match status" value="2"/>
</dbReference>
<evidence type="ECO:0000313" key="4">
    <source>
        <dbReference type="EMBL" id="CAG5003563.1"/>
    </source>
</evidence>
<keyword evidence="5" id="KW-1185">Reference proteome</keyword>
<keyword evidence="2" id="KW-0472">Membrane</keyword>
<proteinExistence type="inferred from homology"/>
<gene>
    <name evidence="4" type="ORF">DYBT9275_03179</name>
</gene>
<dbReference type="AlphaFoldDB" id="A0A916JD32"/>
<dbReference type="InterPro" id="IPR045043">
    <property type="entry name" value="Lea14-like"/>
</dbReference>
<keyword evidence="2" id="KW-0812">Transmembrane</keyword>